<protein>
    <submittedName>
        <fullName evidence="2">DNA pilot protein</fullName>
    </submittedName>
</protein>
<accession>A0A976N2L0</accession>
<dbReference type="EMBL" id="OM869577">
    <property type="protein sequence ID" value="UPW41328.1"/>
    <property type="molecule type" value="Genomic_DNA"/>
</dbReference>
<evidence type="ECO:0000313" key="2">
    <source>
        <dbReference type="EMBL" id="UPW41328.1"/>
    </source>
</evidence>
<feature type="region of interest" description="Disordered" evidence="1">
    <location>
        <begin position="100"/>
        <end position="119"/>
    </location>
</feature>
<proteinExistence type="predicted"/>
<name>A0A976N2L0_9VIRU</name>
<reference evidence="2" key="1">
    <citation type="submission" date="2022-02" db="EMBL/GenBank/DDBJ databases">
        <title>Towards deciphering the DNA virus diversity associated with rodent species in the families Cricetidae and Heteromyidae.</title>
        <authorList>
            <person name="Lund M."/>
            <person name="Larsen B.B."/>
            <person name="Gryseels S."/>
            <person name="Kraberger S."/>
            <person name="Rowsey D.M."/>
            <person name="Steger L."/>
            <person name="Yule K.M."/>
            <person name="Upham N.S."/>
            <person name="Worobey M."/>
            <person name="Van Doorslaer K."/>
            <person name="Varsani A."/>
        </authorList>
    </citation>
    <scope>NUCLEOTIDE SEQUENCE</scope>
    <source>
        <strain evidence="2">UA08Rod_4104</strain>
    </source>
</reference>
<organism evidence="2">
    <name type="scientific">Sigmofec virus UA08Rod_4104</name>
    <dbReference type="NCBI Taxonomy" id="2929394"/>
    <lineage>
        <taxon>Viruses</taxon>
        <taxon>Monodnaviria</taxon>
        <taxon>Sangervirae</taxon>
        <taxon>Phixviricota</taxon>
        <taxon>Malgrandaviricetes</taxon>
        <taxon>Petitvirales</taxon>
        <taxon>Microviridae</taxon>
    </lineage>
</organism>
<sequence>MGFLDFLNPIGSAVGSLFGSVGNAISTNQTNKTNLRIARENRQWQTDERVAQQQWQDQQRVAQNQFSEQMYNQYSSPKAMAQQLTDAGLNPALAVDGNLGSVQASSGSSGAAPSGQSAPLPHIQPMNLAGGFQDMASAFASLAQAKKTGVETTGLENLMDTTVESAKVQLETDKFLLDIHKLYGNERARAEIAKILQDIDNGKASEDESRARIRNLGLQYKLNSKELAIFDERMDAYLDNLRSQTDLNDANASIADSTISKNNAEARKANADADSSDALRPGNVRSLELSNKNASINYYQSVMKSIIRSYFGTDDIPQDIWNRAWFKAESLLTGGDDERTEALNYIQYLAGSRDEEDLKYRINHPNTQGRSYTDGSEGKPLHMKGGDVFIPTDDGGFVVLKKDGTYIRRVPGRKRE</sequence>
<evidence type="ECO:0000256" key="1">
    <source>
        <dbReference type="SAM" id="MobiDB-lite"/>
    </source>
</evidence>